<evidence type="ECO:0000313" key="13">
    <source>
        <dbReference type="Proteomes" id="UP000194440"/>
    </source>
</evidence>
<feature type="binding site" description="in other chain" evidence="9">
    <location>
        <begin position="79"/>
        <end position="81"/>
    </location>
    <ligand>
        <name>ATP</name>
        <dbReference type="ChEBI" id="CHEBI:30616"/>
        <note>ligand shared between dimeric partners</note>
    </ligand>
</feature>
<evidence type="ECO:0000256" key="3">
    <source>
        <dbReference type="ARBA" id="ARBA00022723"/>
    </source>
</evidence>
<reference evidence="12" key="1">
    <citation type="submission" date="2017-05" db="EMBL/GenBank/DDBJ databases">
        <title>Polyphasic characterization of four soil-derived phenanthrene-degrading Acidovorax strains and proposal of Acidovorax phenanthrenivorans sp. nov.</title>
        <authorList>
            <person name="Singleton D."/>
            <person name="Lee J."/>
            <person name="Dickey A.N."/>
            <person name="Stroud A."/>
            <person name="Scholl E.H."/>
            <person name="Wright F.A."/>
            <person name="Aitken M.D."/>
        </authorList>
    </citation>
    <scope>NUCLEOTIDE SEQUENCE</scope>
    <source>
        <strain evidence="12">P4</strain>
    </source>
</reference>
<name>A0A240UHJ0_9BURK</name>
<dbReference type="KEGG" id="acis:CBP35_04915"/>
<dbReference type="GO" id="GO:0000287">
    <property type="term" value="F:magnesium ion binding"/>
    <property type="evidence" value="ECO:0007669"/>
    <property type="project" value="UniProtKB-UniRule"/>
</dbReference>
<dbReference type="PIRSF" id="PIRSF036407">
    <property type="entry name" value="Selenphspht_syn"/>
    <property type="match status" value="1"/>
</dbReference>
<dbReference type="InterPro" id="IPR010918">
    <property type="entry name" value="PurM-like_C_dom"/>
</dbReference>
<feature type="active site" evidence="9">
    <location>
        <position position="48"/>
    </location>
</feature>
<dbReference type="SUPFAM" id="SSF56042">
    <property type="entry name" value="PurM C-terminal domain-like"/>
    <property type="match status" value="1"/>
</dbReference>
<dbReference type="KEGG" id="acip:CBP36_14015"/>
<dbReference type="GO" id="GO:0005737">
    <property type="term" value="C:cytoplasm"/>
    <property type="evidence" value="ECO:0007669"/>
    <property type="project" value="TreeGrafter"/>
</dbReference>
<dbReference type="InterPro" id="IPR023061">
    <property type="entry name" value="SelD_I"/>
</dbReference>
<keyword evidence="3 9" id="KW-0479">Metal-binding</keyword>
<comment type="catalytic activity">
    <reaction evidence="9">
        <text>hydrogenselenide + ATP + H2O = selenophosphate + AMP + phosphate + 2 H(+)</text>
        <dbReference type="Rhea" id="RHEA:18737"/>
        <dbReference type="ChEBI" id="CHEBI:15377"/>
        <dbReference type="ChEBI" id="CHEBI:15378"/>
        <dbReference type="ChEBI" id="CHEBI:16144"/>
        <dbReference type="ChEBI" id="CHEBI:29317"/>
        <dbReference type="ChEBI" id="CHEBI:30616"/>
        <dbReference type="ChEBI" id="CHEBI:43474"/>
        <dbReference type="ChEBI" id="CHEBI:456215"/>
        <dbReference type="EC" id="2.7.9.3"/>
    </reaction>
</comment>
<feature type="site" description="Important for catalytic activity" evidence="9">
    <location>
        <position position="51"/>
    </location>
</feature>
<sequence>MAVCHAHGAAVAHGLLRAARRPAGTIARTMIVDSKPIRLTQFSHGGGCGCKIAPGLLQVILARAPQGIVPPELLVGTETSDDAAVYRLNDSQALVATTDFFTPIVDDPYDFGRIAATNALSDVYAMGGTPIMALALVGMPIAQLPPEVIGRVLEGGAAVCREAGIPIAGGHSIDVLEPIYGLVGLGLVHPQRVRRNADAQAGDVLVLGKPLGVGILSAALKKGILDAAGYADMLRYTTQLNRVGIALGALDGVHAMTDVTGFGLAGHLLEVCRGSGLSAQVNLAQVPVIEAAAKFAAEGVVTGASARNWAAYGADVVWAPAAPEWQRHLLTDPQTSGGLLVSCSPDALASVLDTFHQAGFAAAAAIGGMQARAQGQGSQLVCG</sequence>
<dbReference type="FunFam" id="3.30.1330.10:FF:000003">
    <property type="entry name" value="Selenide, water dikinase"/>
    <property type="match status" value="1"/>
</dbReference>
<dbReference type="Proteomes" id="UP000194440">
    <property type="component" value="Chromosome"/>
</dbReference>
<dbReference type="InterPro" id="IPR036676">
    <property type="entry name" value="PurM-like_C_sf"/>
</dbReference>
<organism evidence="12 13">
    <name type="scientific">Acidovorax carolinensis</name>
    <dbReference type="NCBI Taxonomy" id="553814"/>
    <lineage>
        <taxon>Bacteria</taxon>
        <taxon>Pseudomonadati</taxon>
        <taxon>Pseudomonadota</taxon>
        <taxon>Betaproteobacteria</taxon>
        <taxon>Burkholderiales</taxon>
        <taxon>Comamonadaceae</taxon>
        <taxon>Acidovorax</taxon>
    </lineage>
</organism>
<dbReference type="InterPro" id="IPR016188">
    <property type="entry name" value="PurM-like_N"/>
</dbReference>
<feature type="domain" description="PurM-like C-terminal" evidence="11">
    <location>
        <begin position="200"/>
        <end position="373"/>
    </location>
</feature>
<comment type="similarity">
    <text evidence="1 9">Belongs to the selenophosphate synthase 1 family. Class I subfamily.</text>
</comment>
<feature type="binding site" evidence="9">
    <location>
        <position position="122"/>
    </location>
    <ligand>
        <name>Mg(2+)</name>
        <dbReference type="ChEBI" id="CHEBI:18420"/>
    </ligand>
</feature>
<keyword evidence="7 9" id="KW-0460">Magnesium</keyword>
<protein>
    <recommendedName>
        <fullName evidence="9">Selenide, water dikinase</fullName>
        <ecNumber evidence="9">2.7.9.3</ecNumber>
    </recommendedName>
    <alternativeName>
        <fullName evidence="9">Selenium donor protein</fullName>
    </alternativeName>
    <alternativeName>
        <fullName evidence="9">Selenophosphate synthase</fullName>
    </alternativeName>
</protein>
<comment type="function">
    <text evidence="9">Synthesizes selenophosphate from selenide and ATP.</text>
</comment>
<dbReference type="Gene3D" id="3.90.650.10">
    <property type="entry name" value="PurM-like C-terminal domain"/>
    <property type="match status" value="1"/>
</dbReference>
<feature type="binding site" evidence="9">
    <location>
        <begin position="170"/>
        <end position="172"/>
    </location>
    <ligand>
        <name>ATP</name>
        <dbReference type="ChEBI" id="CHEBI:30616"/>
        <note>ligand shared between dimeric partners</note>
    </ligand>
</feature>
<dbReference type="AlphaFoldDB" id="A0A240UHJ0"/>
<dbReference type="EMBL" id="CP021366">
    <property type="protein sequence ID" value="ART60938.1"/>
    <property type="molecule type" value="Genomic_DNA"/>
</dbReference>
<dbReference type="Pfam" id="PF02769">
    <property type="entry name" value="AIRS_C"/>
    <property type="match status" value="1"/>
</dbReference>
<evidence type="ECO:0000256" key="2">
    <source>
        <dbReference type="ARBA" id="ARBA00022679"/>
    </source>
</evidence>
<dbReference type="GO" id="GO:0004756">
    <property type="term" value="F:selenide, water dikinase activity"/>
    <property type="evidence" value="ECO:0007669"/>
    <property type="project" value="UniProtKB-UniRule"/>
</dbReference>
<keyword evidence="8 9" id="KW-0711">Selenium</keyword>
<dbReference type="SUPFAM" id="SSF55326">
    <property type="entry name" value="PurM N-terminal domain-like"/>
    <property type="match status" value="1"/>
</dbReference>
<feature type="binding site" description="in other chain" evidence="9">
    <location>
        <position position="99"/>
    </location>
    <ligand>
        <name>ATP</name>
        <dbReference type="ChEBI" id="CHEBI:30616"/>
        <note>ligand shared between dimeric partners</note>
    </ligand>
</feature>
<evidence type="ECO:0000256" key="6">
    <source>
        <dbReference type="ARBA" id="ARBA00022840"/>
    </source>
</evidence>
<evidence type="ECO:0000259" key="11">
    <source>
        <dbReference type="Pfam" id="PF02769"/>
    </source>
</evidence>
<dbReference type="CDD" id="cd02195">
    <property type="entry name" value="SelD"/>
    <property type="match status" value="1"/>
</dbReference>
<comment type="subunit">
    <text evidence="9">Homodimer.</text>
</comment>
<evidence type="ECO:0000259" key="10">
    <source>
        <dbReference type="Pfam" id="PF00586"/>
    </source>
</evidence>
<dbReference type="HAMAP" id="MF_00625">
    <property type="entry name" value="SelD"/>
    <property type="match status" value="1"/>
</dbReference>
<dbReference type="InterPro" id="IPR004536">
    <property type="entry name" value="SPS/SelD"/>
</dbReference>
<evidence type="ECO:0000256" key="7">
    <source>
        <dbReference type="ARBA" id="ARBA00022842"/>
    </source>
</evidence>
<evidence type="ECO:0000256" key="1">
    <source>
        <dbReference type="ARBA" id="ARBA00008026"/>
    </source>
</evidence>
<comment type="cofactor">
    <cofactor evidence="9">
        <name>Mg(2+)</name>
        <dbReference type="ChEBI" id="CHEBI:18420"/>
    </cofactor>
    <text evidence="9">Binds 1 Mg(2+) ion per monomer.</text>
</comment>
<dbReference type="InterPro" id="IPR036921">
    <property type="entry name" value="PurM-like_N_sf"/>
</dbReference>
<dbReference type="GO" id="GO:0005524">
    <property type="term" value="F:ATP binding"/>
    <property type="evidence" value="ECO:0007669"/>
    <property type="project" value="UniProtKB-UniRule"/>
</dbReference>
<keyword evidence="5 9" id="KW-0418">Kinase</keyword>
<feature type="domain" description="PurM-like N-terminal" evidence="10">
    <location>
        <begin position="81"/>
        <end position="188"/>
    </location>
</feature>
<dbReference type="NCBIfam" id="NF002098">
    <property type="entry name" value="PRK00943.1"/>
    <property type="match status" value="1"/>
</dbReference>
<dbReference type="PANTHER" id="PTHR10256:SF0">
    <property type="entry name" value="INACTIVE SELENIDE, WATER DIKINASE-LIKE PROTEIN-RELATED"/>
    <property type="match status" value="1"/>
</dbReference>
<feature type="binding site" evidence="9">
    <location>
        <position position="82"/>
    </location>
    <ligand>
        <name>Mg(2+)</name>
        <dbReference type="ChEBI" id="CHEBI:18420"/>
    </ligand>
</feature>
<dbReference type="FunFam" id="3.90.650.10:FF:000004">
    <property type="entry name" value="Selenide, water dikinase"/>
    <property type="match status" value="1"/>
</dbReference>
<evidence type="ECO:0000313" key="12">
    <source>
        <dbReference type="EMBL" id="ART60938.1"/>
    </source>
</evidence>
<evidence type="ECO:0000256" key="8">
    <source>
        <dbReference type="ARBA" id="ARBA00023266"/>
    </source>
</evidence>
<feature type="binding site" description="in other chain" evidence="9">
    <location>
        <position position="122"/>
    </location>
    <ligand>
        <name>ATP</name>
        <dbReference type="ChEBI" id="CHEBI:30616"/>
        <note>ligand shared between dimeric partners</note>
    </ligand>
</feature>
<evidence type="ECO:0000256" key="4">
    <source>
        <dbReference type="ARBA" id="ARBA00022741"/>
    </source>
</evidence>
<keyword evidence="2 9" id="KW-0808">Transferase</keyword>
<proteinExistence type="inferred from homology"/>
<evidence type="ECO:0000256" key="9">
    <source>
        <dbReference type="HAMAP-Rule" id="MF_00625"/>
    </source>
</evidence>
<dbReference type="GO" id="GO:0016260">
    <property type="term" value="P:selenocysteine biosynthetic process"/>
    <property type="evidence" value="ECO:0007669"/>
    <property type="project" value="InterPro"/>
</dbReference>
<dbReference type="EC" id="2.7.9.3" evidence="9"/>
<dbReference type="Pfam" id="PF00586">
    <property type="entry name" value="AIRS"/>
    <property type="match status" value="1"/>
</dbReference>
<dbReference type="Gene3D" id="3.30.1330.10">
    <property type="entry name" value="PurM-like, N-terminal domain"/>
    <property type="match status" value="1"/>
</dbReference>
<keyword evidence="4 9" id="KW-0547">Nucleotide-binding</keyword>
<keyword evidence="6 9" id="KW-0067">ATP-binding</keyword>
<keyword evidence="13" id="KW-1185">Reference proteome</keyword>
<feature type="binding site" description="in other chain" evidence="9">
    <location>
        <position position="51"/>
    </location>
    <ligand>
        <name>ATP</name>
        <dbReference type="ChEBI" id="CHEBI:30616"/>
        <note>ligand shared between dimeric partners</note>
    </ligand>
</feature>
<dbReference type="PANTHER" id="PTHR10256">
    <property type="entry name" value="SELENIDE, WATER DIKINASE"/>
    <property type="match status" value="1"/>
</dbReference>
<gene>
    <name evidence="9" type="primary">selD</name>
    <name evidence="12" type="ORF">CBP36_14015</name>
</gene>
<evidence type="ECO:0000256" key="5">
    <source>
        <dbReference type="ARBA" id="ARBA00022777"/>
    </source>
</evidence>
<accession>A0A240UHJ0</accession>
<feature type="binding site" evidence="9">
    <location>
        <position position="258"/>
    </location>
    <ligand>
        <name>Mg(2+)</name>
        <dbReference type="ChEBI" id="CHEBI:18420"/>
    </ligand>
</feature>
<dbReference type="NCBIfam" id="TIGR00476">
    <property type="entry name" value="selD"/>
    <property type="match status" value="1"/>
</dbReference>